<comment type="caution">
    <text evidence="7">The sequence shown here is derived from an EMBL/GenBank/DDBJ whole genome shotgun (WGS) entry which is preliminary data.</text>
</comment>
<evidence type="ECO:0000313" key="8">
    <source>
        <dbReference type="Proteomes" id="UP000827284"/>
    </source>
</evidence>
<feature type="transmembrane region" description="Helical" evidence="6">
    <location>
        <begin position="123"/>
        <end position="148"/>
    </location>
</feature>
<sequence length="529" mass="56960">MENSEMGRPADYNEDEARLAKLGYKQNMKRQFSGLQNFGFTLTNASVLIGIIPLFGFGMATGGPVVAVWGWVLVAFFVSFIGLGMAEICSTFPTAGSLYFWTARLGGPKWGPMFSWFEAWFNLLGQVAGSSGSVLSAATFVNTLIAVWQEDYIPTGKKNFYIMAVLMVASGAVNTAGGRALKLASLVSVFVHVVGTIAIIVVVLVGAPKLQSAKFVFTDFEDYTGYTTNSNASPVLVFMLGLLQSQWSMLGYDASAHMSEETERSYVNGPRGIMMSILASALIGLGLALALSFGIQDYEATLNSPIGAAPQIFIDCAGKVGGSILIAIVIFAGFLCGIATVAANSRMLYAFARDGGLPYSRVWTVLDKRTQMPIRLVWLSVLGTIILALPALGSAAALSAISGISVIGFLISYAIPILLRITVGADTFVQNEFNLGRWSKPIGWVACIWTVFVFIIFNLPQTWPVKEMDKFNFTPAAVGFLIIFTTVTWFCSAQYWFKGPVSEIALKELDGEGTLKGDDDGVQKGSIHS</sequence>
<keyword evidence="5 6" id="KW-0472">Membrane</keyword>
<protein>
    <submittedName>
        <fullName evidence="7">Choline transport protein</fullName>
    </submittedName>
</protein>
<dbReference type="PANTHER" id="PTHR45649:SF26">
    <property type="entry name" value="OS04G0435100 PROTEIN"/>
    <property type="match status" value="1"/>
</dbReference>
<dbReference type="GO" id="GO:0016020">
    <property type="term" value="C:membrane"/>
    <property type="evidence" value="ECO:0007669"/>
    <property type="project" value="UniProtKB-SubCell"/>
</dbReference>
<feature type="transmembrane region" description="Helical" evidence="6">
    <location>
        <begin position="477"/>
        <end position="497"/>
    </location>
</feature>
<feature type="transmembrane region" description="Helical" evidence="6">
    <location>
        <begin position="407"/>
        <end position="429"/>
    </location>
</feature>
<comment type="subcellular location">
    <subcellularLocation>
        <location evidence="1">Membrane</location>
        <topology evidence="1">Multi-pass membrane protein</topology>
    </subcellularLocation>
</comment>
<name>A0A9P3HEG9_9FUNG</name>
<feature type="transmembrane region" description="Helical" evidence="6">
    <location>
        <begin position="38"/>
        <end position="60"/>
    </location>
</feature>
<dbReference type="GO" id="GO:0022857">
    <property type="term" value="F:transmembrane transporter activity"/>
    <property type="evidence" value="ECO:0007669"/>
    <property type="project" value="InterPro"/>
</dbReference>
<dbReference type="AlphaFoldDB" id="A0A9P3HEG9"/>
<dbReference type="Pfam" id="PF13520">
    <property type="entry name" value="AA_permease_2"/>
    <property type="match status" value="1"/>
</dbReference>
<evidence type="ECO:0000256" key="3">
    <source>
        <dbReference type="ARBA" id="ARBA00022692"/>
    </source>
</evidence>
<dbReference type="EMBL" id="BQFW01000010">
    <property type="protein sequence ID" value="GJJ75261.1"/>
    <property type="molecule type" value="Genomic_DNA"/>
</dbReference>
<evidence type="ECO:0000256" key="4">
    <source>
        <dbReference type="ARBA" id="ARBA00022989"/>
    </source>
</evidence>
<dbReference type="PIRSF" id="PIRSF006060">
    <property type="entry name" value="AA_transporter"/>
    <property type="match status" value="1"/>
</dbReference>
<dbReference type="OrthoDB" id="10054429at2759"/>
<keyword evidence="8" id="KW-1185">Reference proteome</keyword>
<gene>
    <name evidence="7" type="ORF">EMPS_07619</name>
</gene>
<dbReference type="Proteomes" id="UP000827284">
    <property type="component" value="Unassembled WGS sequence"/>
</dbReference>
<keyword evidence="4 6" id="KW-1133">Transmembrane helix</keyword>
<accession>A0A9P3HEG9</accession>
<feature type="transmembrane region" description="Helical" evidence="6">
    <location>
        <begin position="160"/>
        <end position="177"/>
    </location>
</feature>
<evidence type="ECO:0000313" key="7">
    <source>
        <dbReference type="EMBL" id="GJJ75261.1"/>
    </source>
</evidence>
<keyword evidence="3 6" id="KW-0812">Transmembrane</keyword>
<proteinExistence type="predicted"/>
<reference evidence="7" key="1">
    <citation type="submission" date="2021-11" db="EMBL/GenBank/DDBJ databases">
        <authorList>
            <person name="Herlambang A."/>
            <person name="Guo Y."/>
            <person name="Takashima Y."/>
            <person name="Nishizawa T."/>
        </authorList>
    </citation>
    <scope>NUCLEOTIDE SEQUENCE</scope>
    <source>
        <strain evidence="7">E1425</strain>
    </source>
</reference>
<feature type="transmembrane region" description="Helical" evidence="6">
    <location>
        <begin position="66"/>
        <end position="86"/>
    </location>
</feature>
<evidence type="ECO:0000256" key="2">
    <source>
        <dbReference type="ARBA" id="ARBA00022448"/>
    </source>
</evidence>
<feature type="transmembrane region" description="Helical" evidence="6">
    <location>
        <begin position="324"/>
        <end position="343"/>
    </location>
</feature>
<organism evidence="7 8">
    <name type="scientific">Entomortierella parvispora</name>
    <dbReference type="NCBI Taxonomy" id="205924"/>
    <lineage>
        <taxon>Eukaryota</taxon>
        <taxon>Fungi</taxon>
        <taxon>Fungi incertae sedis</taxon>
        <taxon>Mucoromycota</taxon>
        <taxon>Mortierellomycotina</taxon>
        <taxon>Mortierellomycetes</taxon>
        <taxon>Mortierellales</taxon>
        <taxon>Mortierellaceae</taxon>
        <taxon>Entomortierella</taxon>
    </lineage>
</organism>
<dbReference type="InterPro" id="IPR002293">
    <property type="entry name" value="AA/rel_permease1"/>
</dbReference>
<dbReference type="Gene3D" id="1.20.1740.10">
    <property type="entry name" value="Amino acid/polyamine transporter I"/>
    <property type="match status" value="1"/>
</dbReference>
<evidence type="ECO:0000256" key="1">
    <source>
        <dbReference type="ARBA" id="ARBA00004141"/>
    </source>
</evidence>
<feature type="transmembrane region" description="Helical" evidence="6">
    <location>
        <begin position="376"/>
        <end position="401"/>
    </location>
</feature>
<feature type="transmembrane region" description="Helical" evidence="6">
    <location>
        <begin position="183"/>
        <end position="205"/>
    </location>
</feature>
<reference evidence="7" key="2">
    <citation type="journal article" date="2022" name="Microbiol. Resour. Announc.">
        <title>Whole-Genome Sequence of Entomortierella parvispora E1425, a Mucoromycotan Fungus Associated with Burkholderiaceae-Related Endosymbiotic Bacteria.</title>
        <authorList>
            <person name="Herlambang A."/>
            <person name="Guo Y."/>
            <person name="Takashima Y."/>
            <person name="Narisawa K."/>
            <person name="Ohta H."/>
            <person name="Nishizawa T."/>
        </authorList>
    </citation>
    <scope>NUCLEOTIDE SEQUENCE</scope>
    <source>
        <strain evidence="7">E1425</strain>
    </source>
</reference>
<keyword evidence="2" id="KW-0813">Transport</keyword>
<dbReference type="PANTHER" id="PTHR45649">
    <property type="entry name" value="AMINO-ACID PERMEASE BAT1"/>
    <property type="match status" value="1"/>
</dbReference>
<evidence type="ECO:0000256" key="5">
    <source>
        <dbReference type="ARBA" id="ARBA00023136"/>
    </source>
</evidence>
<evidence type="ECO:0000256" key="6">
    <source>
        <dbReference type="SAM" id="Phobius"/>
    </source>
</evidence>
<feature type="transmembrane region" description="Helical" evidence="6">
    <location>
        <begin position="273"/>
        <end position="295"/>
    </location>
</feature>
<feature type="transmembrane region" description="Helical" evidence="6">
    <location>
        <begin position="441"/>
        <end position="457"/>
    </location>
</feature>